<reference evidence="1" key="1">
    <citation type="submission" date="2019-11" db="EMBL/GenBank/DDBJ databases">
        <title>Bipolaris sorokiniana Genome sequencing.</title>
        <authorList>
            <person name="Wang H."/>
        </authorList>
    </citation>
    <scope>NUCLEOTIDE SEQUENCE</scope>
</reference>
<dbReference type="OMA" id="PQGTHAK"/>
<comment type="caution">
    <text evidence="1">The sequence shown here is derived from an EMBL/GenBank/DDBJ whole genome shotgun (WGS) entry which is preliminary data.</text>
</comment>
<sequence length="122" mass="13607">MSIVLDLFKKKVLAMPKAASRFTPAVKEGSRILPPKAKDVELKLRIDGGHYNPADKKLNVVLQINKEAKSPCLVEQRKKFTSHYKFASKKFDTGAGGKQGELERVLDSLCAQRKGELKKLGR</sequence>
<name>A0A8H5ZSV6_COCSA</name>
<protein>
    <submittedName>
        <fullName evidence="1">Uncharacterized protein</fullName>
    </submittedName>
</protein>
<dbReference type="AlphaFoldDB" id="A0A8H5ZSV6"/>
<evidence type="ECO:0000313" key="1">
    <source>
        <dbReference type="EMBL" id="KAF5854529.1"/>
    </source>
</evidence>
<dbReference type="EMBL" id="WNKQ01000001">
    <property type="protein sequence ID" value="KAF5854529.1"/>
    <property type="molecule type" value="Genomic_DNA"/>
</dbReference>
<accession>A0A8H5ZSV6</accession>
<evidence type="ECO:0000313" key="2">
    <source>
        <dbReference type="Proteomes" id="UP000624244"/>
    </source>
</evidence>
<gene>
    <name evidence="1" type="ORF">GGP41_007343</name>
</gene>
<proteinExistence type="predicted"/>
<dbReference type="Proteomes" id="UP000624244">
    <property type="component" value="Unassembled WGS sequence"/>
</dbReference>
<organism evidence="1 2">
    <name type="scientific">Cochliobolus sativus</name>
    <name type="common">Common root rot and spot blotch fungus</name>
    <name type="synonym">Bipolaris sorokiniana</name>
    <dbReference type="NCBI Taxonomy" id="45130"/>
    <lineage>
        <taxon>Eukaryota</taxon>
        <taxon>Fungi</taxon>
        <taxon>Dikarya</taxon>
        <taxon>Ascomycota</taxon>
        <taxon>Pezizomycotina</taxon>
        <taxon>Dothideomycetes</taxon>
        <taxon>Pleosporomycetidae</taxon>
        <taxon>Pleosporales</taxon>
        <taxon>Pleosporineae</taxon>
        <taxon>Pleosporaceae</taxon>
        <taxon>Bipolaris</taxon>
    </lineage>
</organism>